<feature type="modified residue" description="4-aspartylphosphate" evidence="6">
    <location>
        <position position="67"/>
    </location>
</feature>
<dbReference type="SUPFAM" id="SSF52172">
    <property type="entry name" value="CheY-like"/>
    <property type="match status" value="1"/>
</dbReference>
<keyword evidence="4 7" id="KW-0238">DNA-binding</keyword>
<dbReference type="Pfam" id="PF00486">
    <property type="entry name" value="Trans_reg_C"/>
    <property type="match status" value="1"/>
</dbReference>
<reference evidence="11" key="1">
    <citation type="journal article" date="2019" name="Int. J. Syst. Evol. Microbiol.">
        <title>The Global Catalogue of Microorganisms (GCM) 10K type strain sequencing project: providing services to taxonomists for standard genome sequencing and annotation.</title>
        <authorList>
            <consortium name="The Broad Institute Genomics Platform"/>
            <consortium name="The Broad Institute Genome Sequencing Center for Infectious Disease"/>
            <person name="Wu L."/>
            <person name="Ma J."/>
        </authorList>
    </citation>
    <scope>NUCLEOTIDE SEQUENCE [LARGE SCALE GENOMIC DNA]</scope>
    <source>
        <strain evidence="11">CCM 7132</strain>
    </source>
</reference>
<evidence type="ECO:0000256" key="7">
    <source>
        <dbReference type="PROSITE-ProRule" id="PRU01091"/>
    </source>
</evidence>
<dbReference type="PANTHER" id="PTHR48111">
    <property type="entry name" value="REGULATOR OF RPOS"/>
    <property type="match status" value="1"/>
</dbReference>
<dbReference type="InterPro" id="IPR036388">
    <property type="entry name" value="WH-like_DNA-bd_sf"/>
</dbReference>
<dbReference type="InterPro" id="IPR001789">
    <property type="entry name" value="Sig_transdc_resp-reg_receiver"/>
</dbReference>
<dbReference type="Pfam" id="PF00072">
    <property type="entry name" value="Response_reg"/>
    <property type="match status" value="1"/>
</dbReference>
<evidence type="ECO:0000259" key="9">
    <source>
        <dbReference type="PROSITE" id="PS51755"/>
    </source>
</evidence>
<dbReference type="Gene3D" id="3.40.50.2300">
    <property type="match status" value="1"/>
</dbReference>
<evidence type="ECO:0000256" key="2">
    <source>
        <dbReference type="ARBA" id="ARBA00023012"/>
    </source>
</evidence>
<keyword evidence="2" id="KW-0902">Two-component regulatory system</keyword>
<keyword evidence="5" id="KW-0804">Transcription</keyword>
<keyword evidence="11" id="KW-1185">Reference proteome</keyword>
<feature type="domain" description="Response regulatory" evidence="8">
    <location>
        <begin position="18"/>
        <end position="132"/>
    </location>
</feature>
<protein>
    <submittedName>
        <fullName evidence="10">DNA-binding response regulator</fullName>
    </submittedName>
</protein>
<evidence type="ECO:0000313" key="11">
    <source>
        <dbReference type="Proteomes" id="UP000637769"/>
    </source>
</evidence>
<gene>
    <name evidence="10" type="primary">copR</name>
    <name evidence="10" type="ORF">GCM10007207_00560</name>
</gene>
<evidence type="ECO:0000256" key="4">
    <source>
        <dbReference type="ARBA" id="ARBA00023125"/>
    </source>
</evidence>
<organism evidence="10 11">
    <name type="scientific">Asaia siamensis</name>
    <dbReference type="NCBI Taxonomy" id="110479"/>
    <lineage>
        <taxon>Bacteria</taxon>
        <taxon>Pseudomonadati</taxon>
        <taxon>Pseudomonadota</taxon>
        <taxon>Alphaproteobacteria</taxon>
        <taxon>Acetobacterales</taxon>
        <taxon>Acetobacteraceae</taxon>
        <taxon>Asaia</taxon>
    </lineage>
</organism>
<dbReference type="Gene3D" id="6.10.250.690">
    <property type="match status" value="1"/>
</dbReference>
<dbReference type="SMART" id="SM00448">
    <property type="entry name" value="REC"/>
    <property type="match status" value="1"/>
</dbReference>
<dbReference type="Proteomes" id="UP000637769">
    <property type="component" value="Unassembled WGS sequence"/>
</dbReference>
<dbReference type="PROSITE" id="PS51755">
    <property type="entry name" value="OMPR_PHOB"/>
    <property type="match status" value="1"/>
</dbReference>
<proteinExistence type="predicted"/>
<keyword evidence="1 6" id="KW-0597">Phosphoprotein</keyword>
<dbReference type="InterPro" id="IPR039420">
    <property type="entry name" value="WalR-like"/>
</dbReference>
<dbReference type="SMART" id="SM00862">
    <property type="entry name" value="Trans_reg_C"/>
    <property type="match status" value="1"/>
</dbReference>
<dbReference type="PROSITE" id="PS50110">
    <property type="entry name" value="RESPONSE_REGULATORY"/>
    <property type="match status" value="1"/>
</dbReference>
<evidence type="ECO:0000313" key="10">
    <source>
        <dbReference type="EMBL" id="GGC19241.1"/>
    </source>
</evidence>
<keyword evidence="3" id="KW-0805">Transcription regulation</keyword>
<evidence type="ECO:0000256" key="3">
    <source>
        <dbReference type="ARBA" id="ARBA00023015"/>
    </source>
</evidence>
<feature type="DNA-binding region" description="OmpR/PhoB-type" evidence="7">
    <location>
        <begin position="141"/>
        <end position="238"/>
    </location>
</feature>
<dbReference type="InterPro" id="IPR011006">
    <property type="entry name" value="CheY-like_superfamily"/>
</dbReference>
<dbReference type="InterPro" id="IPR001867">
    <property type="entry name" value="OmpR/PhoB-type_DNA-bd"/>
</dbReference>
<dbReference type="GO" id="GO:0003677">
    <property type="term" value="F:DNA binding"/>
    <property type="evidence" value="ECO:0007669"/>
    <property type="project" value="UniProtKB-KW"/>
</dbReference>
<evidence type="ECO:0000256" key="1">
    <source>
        <dbReference type="ARBA" id="ARBA00022553"/>
    </source>
</evidence>
<dbReference type="Gene3D" id="1.10.10.10">
    <property type="entry name" value="Winged helix-like DNA-binding domain superfamily/Winged helix DNA-binding domain"/>
    <property type="match status" value="1"/>
</dbReference>
<dbReference type="EMBL" id="BMCH01000001">
    <property type="protein sequence ID" value="GGC19241.1"/>
    <property type="molecule type" value="Genomic_DNA"/>
</dbReference>
<accession>A0ABQ1L967</accession>
<evidence type="ECO:0000256" key="5">
    <source>
        <dbReference type="ARBA" id="ARBA00023163"/>
    </source>
</evidence>
<dbReference type="RefSeq" id="WP_229719452.1">
    <property type="nucleotide sequence ID" value="NZ_BMCH01000001.1"/>
</dbReference>
<evidence type="ECO:0000259" key="8">
    <source>
        <dbReference type="PROSITE" id="PS50110"/>
    </source>
</evidence>
<evidence type="ECO:0000256" key="6">
    <source>
        <dbReference type="PROSITE-ProRule" id="PRU00169"/>
    </source>
</evidence>
<dbReference type="CDD" id="cd00383">
    <property type="entry name" value="trans_reg_C"/>
    <property type="match status" value="1"/>
</dbReference>
<feature type="domain" description="OmpR/PhoB-type" evidence="9">
    <location>
        <begin position="141"/>
        <end position="238"/>
    </location>
</feature>
<dbReference type="PANTHER" id="PTHR48111:SF22">
    <property type="entry name" value="REGULATOR OF RPOS"/>
    <property type="match status" value="1"/>
</dbReference>
<comment type="caution">
    <text evidence="10">The sequence shown here is derived from an EMBL/GenBank/DDBJ whole genome shotgun (WGS) entry which is preliminary data.</text>
</comment>
<name>A0ABQ1L967_9PROT</name>
<sequence>MSQPPCASSLQGASPVRRVLFAEDDRALAIYASEAMAGWGLQVTCAEEGLRGKALALEGGWDCIVLDRRLPGVDGLSILKEIRLSGLECPVLFLTTMDGVRDRVEGLRSGADDYLVKPFALPELKARIETLLRRAEQPLNTARLVFADLELDLVRREVFRRGVKLYIQSQELRLLEYFMRHPLIVISRAMLLQHVWGIDFPVHTNLVETHVSRLRERLGREAPALLHTVKGQGYVLRGHG</sequence>